<dbReference type="GeneID" id="30212931"/>
<proteinExistence type="predicted"/>
<feature type="compositionally biased region" description="Basic and acidic residues" evidence="1">
    <location>
        <begin position="102"/>
        <end position="111"/>
    </location>
</feature>
<dbReference type="EMBL" id="KI894026">
    <property type="protein sequence ID" value="OCF21754.1"/>
    <property type="molecule type" value="Genomic_DNA"/>
</dbReference>
<accession>A0A1B9FSL4</accession>
<dbReference type="KEGG" id="kbi:30212931"/>
<evidence type="ECO:0000256" key="1">
    <source>
        <dbReference type="SAM" id="MobiDB-lite"/>
    </source>
</evidence>
<sequence>MSWILWKIGTVVDSIRSYLLEGVFIHSEDPLGGTPGVDLGPNVPHVSFITQSLGEGIRTVLVKLALGAQIDDHDNIASGKKEKIWSDPGKEYMFCDKQSGSRAEEGRKGGMREGFNTAN</sequence>
<dbReference type="EMBL" id="CP144543">
    <property type="protein sequence ID" value="WVW83226.1"/>
    <property type="molecule type" value="Genomic_DNA"/>
</dbReference>
<dbReference type="VEuPathDB" id="FungiDB:I302_08532"/>
<reference evidence="2" key="3">
    <citation type="submission" date="2014-01" db="EMBL/GenBank/DDBJ databases">
        <title>Evolution of pathogenesis and genome organization in the Tremellales.</title>
        <authorList>
            <person name="Cuomo C."/>
            <person name="Litvintseva A."/>
            <person name="Heitman J."/>
            <person name="Chen Y."/>
            <person name="Sun S."/>
            <person name="Springer D."/>
            <person name="Dromer F."/>
            <person name="Young S."/>
            <person name="Zeng Q."/>
            <person name="Chapman S."/>
            <person name="Gujja S."/>
            <person name="Saif S."/>
            <person name="Birren B."/>
        </authorList>
    </citation>
    <scope>NUCLEOTIDE SEQUENCE</scope>
    <source>
        <strain evidence="2">CBS 10118</strain>
    </source>
</reference>
<feature type="region of interest" description="Disordered" evidence="1">
    <location>
        <begin position="98"/>
        <end position="119"/>
    </location>
</feature>
<evidence type="ECO:0000313" key="2">
    <source>
        <dbReference type="EMBL" id="OCF21754.1"/>
    </source>
</evidence>
<keyword evidence="4" id="KW-1185">Reference proteome</keyword>
<gene>
    <name evidence="2" type="ORF">I302_08532</name>
    <name evidence="3" type="ORF">I302_105244</name>
</gene>
<evidence type="ECO:0000313" key="3">
    <source>
        <dbReference type="EMBL" id="WVW83226.1"/>
    </source>
</evidence>
<organism evidence="2">
    <name type="scientific">Kwoniella bestiolae CBS 10118</name>
    <dbReference type="NCBI Taxonomy" id="1296100"/>
    <lineage>
        <taxon>Eukaryota</taxon>
        <taxon>Fungi</taxon>
        <taxon>Dikarya</taxon>
        <taxon>Basidiomycota</taxon>
        <taxon>Agaricomycotina</taxon>
        <taxon>Tremellomycetes</taxon>
        <taxon>Tremellales</taxon>
        <taxon>Cryptococcaceae</taxon>
        <taxon>Kwoniella</taxon>
    </lineage>
</organism>
<evidence type="ECO:0000313" key="4">
    <source>
        <dbReference type="Proteomes" id="UP000092730"/>
    </source>
</evidence>
<dbReference type="RefSeq" id="XP_019042824.1">
    <property type="nucleotide sequence ID" value="XM_019195111.1"/>
</dbReference>
<dbReference type="Proteomes" id="UP000092730">
    <property type="component" value="Chromosome 3"/>
</dbReference>
<name>A0A1B9FSL4_9TREE</name>
<reference evidence="3" key="4">
    <citation type="submission" date="2024-02" db="EMBL/GenBank/DDBJ databases">
        <title>Comparative genomics of Cryptococcus and Kwoniella reveals pathogenesis evolution and contrasting modes of karyotype evolution via chromosome fusion or intercentromeric recombination.</title>
        <authorList>
            <person name="Coelho M.A."/>
            <person name="David-Palma M."/>
            <person name="Shea T."/>
            <person name="Bowers K."/>
            <person name="McGinley-Smith S."/>
            <person name="Mohammad A.W."/>
            <person name="Gnirke A."/>
            <person name="Yurkov A.M."/>
            <person name="Nowrousian M."/>
            <person name="Sun S."/>
            <person name="Cuomo C.A."/>
            <person name="Heitman J."/>
        </authorList>
    </citation>
    <scope>NUCLEOTIDE SEQUENCE</scope>
    <source>
        <strain evidence="3">CBS 10118</strain>
    </source>
</reference>
<protein>
    <submittedName>
        <fullName evidence="2">Uncharacterized protein</fullName>
    </submittedName>
</protein>
<reference evidence="2" key="1">
    <citation type="submission" date="2013-07" db="EMBL/GenBank/DDBJ databases">
        <title>The Genome Sequence of Cryptococcus bestiolae CBS10118.</title>
        <authorList>
            <consortium name="The Broad Institute Genome Sequencing Platform"/>
            <person name="Cuomo C."/>
            <person name="Litvintseva A."/>
            <person name="Chen Y."/>
            <person name="Heitman J."/>
            <person name="Sun S."/>
            <person name="Springer D."/>
            <person name="Dromer F."/>
            <person name="Young S.K."/>
            <person name="Zeng Q."/>
            <person name="Gargeya S."/>
            <person name="Fitzgerald M."/>
            <person name="Abouelleil A."/>
            <person name="Alvarado L."/>
            <person name="Berlin A.M."/>
            <person name="Chapman S.B."/>
            <person name="Dewar J."/>
            <person name="Goldberg J."/>
            <person name="Griggs A."/>
            <person name="Gujja S."/>
            <person name="Hansen M."/>
            <person name="Howarth C."/>
            <person name="Imamovic A."/>
            <person name="Larimer J."/>
            <person name="McCowan C."/>
            <person name="Murphy C."/>
            <person name="Pearson M."/>
            <person name="Priest M."/>
            <person name="Roberts A."/>
            <person name="Saif S."/>
            <person name="Shea T."/>
            <person name="Sykes S."/>
            <person name="Wortman J."/>
            <person name="Nusbaum C."/>
            <person name="Birren B."/>
        </authorList>
    </citation>
    <scope>NUCLEOTIDE SEQUENCE [LARGE SCALE GENOMIC DNA]</scope>
    <source>
        <strain evidence="2">CBS 10118</strain>
    </source>
</reference>
<dbReference type="AlphaFoldDB" id="A0A1B9FSL4"/>
<reference evidence="3" key="2">
    <citation type="submission" date="2013-07" db="EMBL/GenBank/DDBJ databases">
        <authorList>
            <consortium name="The Broad Institute Genome Sequencing Platform"/>
            <person name="Cuomo C."/>
            <person name="Litvintseva A."/>
            <person name="Chen Y."/>
            <person name="Heitman J."/>
            <person name="Sun S."/>
            <person name="Springer D."/>
            <person name="Dromer F."/>
            <person name="Young S.K."/>
            <person name="Zeng Q."/>
            <person name="Gargeya S."/>
            <person name="Fitzgerald M."/>
            <person name="Abouelleil A."/>
            <person name="Alvarado L."/>
            <person name="Berlin A.M."/>
            <person name="Chapman S.B."/>
            <person name="Dewar J."/>
            <person name="Goldberg J."/>
            <person name="Griggs A."/>
            <person name="Gujja S."/>
            <person name="Hansen M."/>
            <person name="Howarth C."/>
            <person name="Imamovic A."/>
            <person name="Larimer J."/>
            <person name="McCowan C."/>
            <person name="Murphy C."/>
            <person name="Pearson M."/>
            <person name="Priest M."/>
            <person name="Roberts A."/>
            <person name="Saif S."/>
            <person name="Shea T."/>
            <person name="Sykes S."/>
            <person name="Wortman J."/>
            <person name="Nusbaum C."/>
            <person name="Birren B."/>
        </authorList>
    </citation>
    <scope>NUCLEOTIDE SEQUENCE</scope>
    <source>
        <strain evidence="3">CBS 10118</strain>
    </source>
</reference>